<dbReference type="PRINTS" id="PR00080">
    <property type="entry name" value="SDRFAMILY"/>
</dbReference>
<evidence type="ECO:0000256" key="4">
    <source>
        <dbReference type="SAM" id="Phobius"/>
    </source>
</evidence>
<keyword evidence="4" id="KW-0472">Membrane</keyword>
<dbReference type="SUPFAM" id="SSF51735">
    <property type="entry name" value="NAD(P)-binding Rossmann-fold domains"/>
    <property type="match status" value="1"/>
</dbReference>
<dbReference type="SMART" id="SM00822">
    <property type="entry name" value="PKS_KR"/>
    <property type="match status" value="1"/>
</dbReference>
<keyword evidence="2" id="KW-0560">Oxidoreductase</keyword>
<dbReference type="Pfam" id="PF00106">
    <property type="entry name" value="adh_short"/>
    <property type="match status" value="1"/>
</dbReference>
<dbReference type="NCBIfam" id="NF005495">
    <property type="entry name" value="PRK07109.1"/>
    <property type="match status" value="1"/>
</dbReference>
<dbReference type="PRINTS" id="PR00081">
    <property type="entry name" value="GDHRDH"/>
</dbReference>
<dbReference type="PANTHER" id="PTHR44196:SF1">
    <property type="entry name" value="DEHYDROGENASE_REDUCTASE SDR FAMILY MEMBER 7B"/>
    <property type="match status" value="1"/>
</dbReference>
<accession>A0ABP3YJB0</accession>
<evidence type="ECO:0000313" key="7">
    <source>
        <dbReference type="Proteomes" id="UP001499967"/>
    </source>
</evidence>
<gene>
    <name evidence="6" type="ORF">GCM10009559_51810</name>
</gene>
<sequence>MVRIENSVVVVTGASSGIGRATALALARERARVVLLARRAEALEEVAAQCRAAADDPDVALVVPTDVSDPDAVEAAAEATVSRFGRIDGWVNCAGVTMFGPLLDVPLADMRRVLDVNLMGCVHGSRSALRRFTAQGSGVLVNVSSLLGRIAQPHGTAYTMSKFAIRGLGHALREELRLEGVRGVSVSTVLPAAIDTPIYASAANHSGRVPNPPPPVYTAERTAKVVVAQLRRPRREAVAGGVLGRAFVLQHLLAPRVAERVLAIDVDRSLRRDSGEVRPTSGSLYAPGAAPAAVDGGWDGARRERRRRAAAVGATAAAGLLAFAGLGWRGARTTR</sequence>
<evidence type="ECO:0000256" key="2">
    <source>
        <dbReference type="ARBA" id="ARBA00023002"/>
    </source>
</evidence>
<protein>
    <submittedName>
        <fullName evidence="6">SDR family oxidoreductase</fullName>
    </submittedName>
</protein>
<feature type="transmembrane region" description="Helical" evidence="4">
    <location>
        <begin position="309"/>
        <end position="328"/>
    </location>
</feature>
<keyword evidence="4" id="KW-1133">Transmembrane helix</keyword>
<dbReference type="EMBL" id="BAAAHP010000163">
    <property type="protein sequence ID" value="GAA0895585.1"/>
    <property type="molecule type" value="Genomic_DNA"/>
</dbReference>
<keyword evidence="4" id="KW-0812">Transmembrane</keyword>
<keyword evidence="7" id="KW-1185">Reference proteome</keyword>
<evidence type="ECO:0000256" key="1">
    <source>
        <dbReference type="ARBA" id="ARBA00006484"/>
    </source>
</evidence>
<dbReference type="PROSITE" id="PS00061">
    <property type="entry name" value="ADH_SHORT"/>
    <property type="match status" value="1"/>
</dbReference>
<feature type="domain" description="Ketoreductase" evidence="5">
    <location>
        <begin position="7"/>
        <end position="196"/>
    </location>
</feature>
<dbReference type="PANTHER" id="PTHR44196">
    <property type="entry name" value="DEHYDROGENASE/REDUCTASE SDR FAMILY MEMBER 7B"/>
    <property type="match status" value="1"/>
</dbReference>
<evidence type="ECO:0000256" key="3">
    <source>
        <dbReference type="RuleBase" id="RU000363"/>
    </source>
</evidence>
<dbReference type="InterPro" id="IPR002347">
    <property type="entry name" value="SDR_fam"/>
</dbReference>
<dbReference type="InterPro" id="IPR020904">
    <property type="entry name" value="Sc_DH/Rdtase_CS"/>
</dbReference>
<dbReference type="Proteomes" id="UP001499967">
    <property type="component" value="Unassembled WGS sequence"/>
</dbReference>
<organism evidence="6 7">
    <name type="scientific">Pseudonocardia zijingensis</name>
    <dbReference type="NCBI Taxonomy" id="153376"/>
    <lineage>
        <taxon>Bacteria</taxon>
        <taxon>Bacillati</taxon>
        <taxon>Actinomycetota</taxon>
        <taxon>Actinomycetes</taxon>
        <taxon>Pseudonocardiales</taxon>
        <taxon>Pseudonocardiaceae</taxon>
        <taxon>Pseudonocardia</taxon>
    </lineage>
</organism>
<evidence type="ECO:0000313" key="6">
    <source>
        <dbReference type="EMBL" id="GAA0895585.1"/>
    </source>
</evidence>
<dbReference type="Gene3D" id="3.40.50.720">
    <property type="entry name" value="NAD(P)-binding Rossmann-like Domain"/>
    <property type="match status" value="1"/>
</dbReference>
<comment type="similarity">
    <text evidence="1 3">Belongs to the short-chain dehydrogenases/reductases (SDR) family.</text>
</comment>
<name>A0ABP3YJB0_9PSEU</name>
<proteinExistence type="inferred from homology"/>
<dbReference type="InterPro" id="IPR057326">
    <property type="entry name" value="KR_dom"/>
</dbReference>
<dbReference type="InterPro" id="IPR036291">
    <property type="entry name" value="NAD(P)-bd_dom_sf"/>
</dbReference>
<evidence type="ECO:0000259" key="5">
    <source>
        <dbReference type="SMART" id="SM00822"/>
    </source>
</evidence>
<comment type="caution">
    <text evidence="6">The sequence shown here is derived from an EMBL/GenBank/DDBJ whole genome shotgun (WGS) entry which is preliminary data.</text>
</comment>
<reference evidence="7" key="1">
    <citation type="journal article" date="2019" name="Int. J. Syst. Evol. Microbiol.">
        <title>The Global Catalogue of Microorganisms (GCM) 10K type strain sequencing project: providing services to taxonomists for standard genome sequencing and annotation.</title>
        <authorList>
            <consortium name="The Broad Institute Genomics Platform"/>
            <consortium name="The Broad Institute Genome Sequencing Center for Infectious Disease"/>
            <person name="Wu L."/>
            <person name="Ma J."/>
        </authorList>
    </citation>
    <scope>NUCLEOTIDE SEQUENCE [LARGE SCALE GENOMIC DNA]</scope>
    <source>
        <strain evidence="7">JCM 11117</strain>
    </source>
</reference>